<evidence type="ECO:0000313" key="2">
    <source>
        <dbReference type="Proteomes" id="UP001431783"/>
    </source>
</evidence>
<dbReference type="Proteomes" id="UP001431783">
    <property type="component" value="Unassembled WGS sequence"/>
</dbReference>
<organism evidence="1 2">
    <name type="scientific">Henosepilachna vigintioctopunctata</name>
    <dbReference type="NCBI Taxonomy" id="420089"/>
    <lineage>
        <taxon>Eukaryota</taxon>
        <taxon>Metazoa</taxon>
        <taxon>Ecdysozoa</taxon>
        <taxon>Arthropoda</taxon>
        <taxon>Hexapoda</taxon>
        <taxon>Insecta</taxon>
        <taxon>Pterygota</taxon>
        <taxon>Neoptera</taxon>
        <taxon>Endopterygota</taxon>
        <taxon>Coleoptera</taxon>
        <taxon>Polyphaga</taxon>
        <taxon>Cucujiformia</taxon>
        <taxon>Coccinelloidea</taxon>
        <taxon>Coccinellidae</taxon>
        <taxon>Epilachninae</taxon>
        <taxon>Epilachnini</taxon>
        <taxon>Henosepilachna</taxon>
    </lineage>
</organism>
<evidence type="ECO:0000313" key="1">
    <source>
        <dbReference type="EMBL" id="KAK9883584.1"/>
    </source>
</evidence>
<comment type="caution">
    <text evidence="1">The sequence shown here is derived from an EMBL/GenBank/DDBJ whole genome shotgun (WGS) entry which is preliminary data.</text>
</comment>
<proteinExistence type="predicted"/>
<sequence>MDTEAQKTAISHEGRSHQYKNVEAIQFVHNSDKKDRLQRTKPHELMVDWTLQEDVTSGPFGGGIVILLIDPAHITGMFVFPSNASYIASSTRSDEWRREMS</sequence>
<reference evidence="1 2" key="1">
    <citation type="submission" date="2023-03" db="EMBL/GenBank/DDBJ databases">
        <title>Genome insight into feeding habits of ladybird beetles.</title>
        <authorList>
            <person name="Li H.-S."/>
            <person name="Huang Y.-H."/>
            <person name="Pang H."/>
        </authorList>
    </citation>
    <scope>NUCLEOTIDE SEQUENCE [LARGE SCALE GENOMIC DNA]</scope>
    <source>
        <strain evidence="1">SYSU_2023b</strain>
        <tissue evidence="1">Whole body</tissue>
    </source>
</reference>
<accession>A0AAW1URX0</accession>
<dbReference type="AlphaFoldDB" id="A0AAW1URX0"/>
<dbReference type="EMBL" id="JARQZJ010000091">
    <property type="protein sequence ID" value="KAK9883584.1"/>
    <property type="molecule type" value="Genomic_DNA"/>
</dbReference>
<name>A0AAW1URX0_9CUCU</name>
<protein>
    <submittedName>
        <fullName evidence="1">Uncharacterized protein</fullName>
    </submittedName>
</protein>
<keyword evidence="2" id="KW-1185">Reference proteome</keyword>
<gene>
    <name evidence="1" type="ORF">WA026_001761</name>
</gene>